<sequence>MNTHIGTPAKILFAGIIAAGLSTPAIAGAAESTPRTSDPAATKALYGQIYDQLKDGDITNGDALTLGERDATLCMMGNGYGVHGLAVGPNTSCEFAGEVFAGLIQGSTPEDNARDATPTTVDAHSPVTSQDYDMDCVTGQDNLITCSGGVGAAVYMF</sequence>
<dbReference type="Proteomes" id="UP000076947">
    <property type="component" value="Unassembled WGS sequence"/>
</dbReference>
<evidence type="ECO:0000313" key="3">
    <source>
        <dbReference type="Proteomes" id="UP000076947"/>
    </source>
</evidence>
<protein>
    <recommendedName>
        <fullName evidence="4">Secreted protein</fullName>
    </recommendedName>
</protein>
<dbReference type="RefSeq" id="WP_066840640.1">
    <property type="nucleotide sequence ID" value="NZ_CANSTI010000118.1"/>
</dbReference>
<dbReference type="OrthoDB" id="4424744at2"/>
<gene>
    <name evidence="2" type="ORF">AYJ05_10195</name>
</gene>
<evidence type="ECO:0000256" key="1">
    <source>
        <dbReference type="SAM" id="SignalP"/>
    </source>
</evidence>
<evidence type="ECO:0000313" key="2">
    <source>
        <dbReference type="EMBL" id="OAH25764.1"/>
    </source>
</evidence>
<proteinExistence type="predicted"/>
<name>A0A177IAJ6_9CORY</name>
<accession>A0A177IAJ6</accession>
<reference evidence="3" key="1">
    <citation type="submission" date="2016-02" db="EMBL/GenBank/DDBJ databases">
        <authorList>
            <person name="Kaur G."/>
            <person name="Nair G.R."/>
            <person name="Mayilraj S."/>
        </authorList>
    </citation>
    <scope>NUCLEOTIDE SEQUENCE [LARGE SCALE GENOMIC DNA]</scope>
    <source>
        <strain evidence="3">GA-15</strain>
    </source>
</reference>
<keyword evidence="3" id="KW-1185">Reference proteome</keyword>
<feature type="signal peptide" evidence="1">
    <location>
        <begin position="1"/>
        <end position="29"/>
    </location>
</feature>
<organism evidence="2 3">
    <name type="scientific">Corynebacterium stationis</name>
    <dbReference type="NCBI Taxonomy" id="1705"/>
    <lineage>
        <taxon>Bacteria</taxon>
        <taxon>Bacillati</taxon>
        <taxon>Actinomycetota</taxon>
        <taxon>Actinomycetes</taxon>
        <taxon>Mycobacteriales</taxon>
        <taxon>Corynebacteriaceae</taxon>
        <taxon>Corynebacterium</taxon>
    </lineage>
</organism>
<feature type="chain" id="PRO_5008063702" description="Secreted protein" evidence="1">
    <location>
        <begin position="30"/>
        <end position="157"/>
    </location>
</feature>
<comment type="caution">
    <text evidence="2">The sequence shown here is derived from an EMBL/GenBank/DDBJ whole genome shotgun (WGS) entry which is preliminary data.</text>
</comment>
<keyword evidence="1" id="KW-0732">Signal</keyword>
<evidence type="ECO:0008006" key="4">
    <source>
        <dbReference type="Google" id="ProtNLM"/>
    </source>
</evidence>
<dbReference type="EMBL" id="LSTQ01000025">
    <property type="protein sequence ID" value="OAH25764.1"/>
    <property type="molecule type" value="Genomic_DNA"/>
</dbReference>
<dbReference type="AlphaFoldDB" id="A0A177IAJ6"/>